<dbReference type="PANTHER" id="PTHR10131:SF94">
    <property type="entry name" value="TNF RECEPTOR-ASSOCIATED FACTOR 4"/>
    <property type="match status" value="1"/>
</dbReference>
<dbReference type="InterPro" id="IPR027370">
    <property type="entry name" value="Znf-RING_euk"/>
</dbReference>
<dbReference type="InterPro" id="IPR013083">
    <property type="entry name" value="Znf_RING/FYVE/PHD"/>
</dbReference>
<accession>A0AAD7VBM1</accession>
<feature type="zinc finger region" description="TRAF-type" evidence="4">
    <location>
        <begin position="164"/>
        <end position="218"/>
    </location>
</feature>
<keyword evidence="1 4" id="KW-0479">Metal-binding</keyword>
<dbReference type="PROSITE" id="PS50145">
    <property type="entry name" value="ZF_TRAF"/>
    <property type="match status" value="2"/>
</dbReference>
<comment type="caution">
    <text evidence="9">The sequence shown here is derived from an EMBL/GenBank/DDBJ whole genome shotgun (WGS) entry which is preliminary data.</text>
</comment>
<evidence type="ECO:0000256" key="1">
    <source>
        <dbReference type="ARBA" id="ARBA00022723"/>
    </source>
</evidence>
<dbReference type="SMART" id="SM00184">
    <property type="entry name" value="RING"/>
    <property type="match status" value="1"/>
</dbReference>
<dbReference type="SUPFAM" id="SSF57850">
    <property type="entry name" value="RING/U-box"/>
    <property type="match status" value="1"/>
</dbReference>
<dbReference type="Proteomes" id="UP001234581">
    <property type="component" value="Unassembled WGS sequence"/>
</dbReference>
<evidence type="ECO:0000256" key="6">
    <source>
        <dbReference type="SAM" id="MobiDB-lite"/>
    </source>
</evidence>
<proteinExistence type="predicted"/>
<protein>
    <submittedName>
        <fullName evidence="9">Uncharacterized protein</fullName>
    </submittedName>
</protein>
<dbReference type="PANTHER" id="PTHR10131">
    <property type="entry name" value="TNF RECEPTOR ASSOCIATED FACTOR"/>
    <property type="match status" value="1"/>
</dbReference>
<evidence type="ECO:0000256" key="5">
    <source>
        <dbReference type="SAM" id="Coils"/>
    </source>
</evidence>
<feature type="zinc finger region" description="TRAF-type" evidence="4">
    <location>
        <begin position="108"/>
        <end position="162"/>
    </location>
</feature>
<keyword evidence="2 4" id="KW-0863">Zinc-finger</keyword>
<dbReference type="Pfam" id="PF02176">
    <property type="entry name" value="zf-TRAF"/>
    <property type="match status" value="1"/>
</dbReference>
<dbReference type="PROSITE" id="PS00518">
    <property type="entry name" value="ZF_RING_1"/>
    <property type="match status" value="1"/>
</dbReference>
<feature type="coiled-coil region" evidence="5">
    <location>
        <begin position="234"/>
        <end position="268"/>
    </location>
</feature>
<keyword evidence="5" id="KW-0175">Coiled coil</keyword>
<evidence type="ECO:0000259" key="7">
    <source>
        <dbReference type="PROSITE" id="PS50089"/>
    </source>
</evidence>
<reference evidence="9 10" key="1">
    <citation type="submission" date="2023-03" db="EMBL/GenBank/DDBJ databases">
        <title>Genome sequence of Lichtheimia ornata CBS 291.66.</title>
        <authorList>
            <person name="Mohabir J.T."/>
            <person name="Shea T.P."/>
            <person name="Kurbessoian T."/>
            <person name="Berby B."/>
            <person name="Fontaine J."/>
            <person name="Livny J."/>
            <person name="Gnirke A."/>
            <person name="Stajich J.E."/>
            <person name="Cuomo C.A."/>
        </authorList>
    </citation>
    <scope>NUCLEOTIDE SEQUENCE [LARGE SCALE GENOMIC DNA]</scope>
    <source>
        <strain evidence="9">CBS 291.66</strain>
    </source>
</reference>
<dbReference type="SUPFAM" id="SSF49599">
    <property type="entry name" value="TRAF domain-like"/>
    <property type="match status" value="2"/>
</dbReference>
<evidence type="ECO:0000256" key="2">
    <source>
        <dbReference type="ARBA" id="ARBA00022771"/>
    </source>
</evidence>
<dbReference type="EMBL" id="JARTCD010000004">
    <property type="protein sequence ID" value="KAJ8662515.1"/>
    <property type="molecule type" value="Genomic_DNA"/>
</dbReference>
<dbReference type="GeneID" id="83208894"/>
<sequence>MTSNNDDEVDLRALNYTETINANLICCICQAPFIDPVVLVCGHTFCSTCIYQACDASPVCPIDRSPVSTDDIQPAVKIISNMVNELLVECPRSEEGCTHVGQRQYIESHVKSDCQYTFTSCDLEECKALVLKKDLTMHVSTCKYRPAECKMCKRKMRAIELEDHHRLCPAEIIQCPHCDTSRPRSEHPSHLLTCPRHPVTCTHADFGCPWQGDREALETKHVNECAYEGIKDYLHQQQQSEQQLRDQIKAMSKENEMLKRQHDDLYQQFHSLSDQLALMFPSHFVPEGGPTGGESGSPPPLTETQRLKNEIETISTNLQNLELKQNMTLMTETFRLQEEMQSLRTICHGMRMQMHYLMMDRRGAAATATSAAGAHHHEPRASSSNAAAGSDNNATAGSVPVLNKMRSWLDAPNMRQDTKL</sequence>
<feature type="domain" description="TRAF-type" evidence="8">
    <location>
        <begin position="164"/>
        <end position="218"/>
    </location>
</feature>
<evidence type="ECO:0000259" key="8">
    <source>
        <dbReference type="PROSITE" id="PS50145"/>
    </source>
</evidence>
<dbReference type="InterPro" id="IPR001293">
    <property type="entry name" value="Znf_TRAF"/>
</dbReference>
<gene>
    <name evidence="9" type="ORF">O0I10_001476</name>
</gene>
<evidence type="ECO:0000256" key="3">
    <source>
        <dbReference type="ARBA" id="ARBA00022833"/>
    </source>
</evidence>
<evidence type="ECO:0000256" key="4">
    <source>
        <dbReference type="PROSITE-ProRule" id="PRU00207"/>
    </source>
</evidence>
<dbReference type="AlphaFoldDB" id="A0AAD7VBM1"/>
<organism evidence="9 10">
    <name type="scientific">Lichtheimia ornata</name>
    <dbReference type="NCBI Taxonomy" id="688661"/>
    <lineage>
        <taxon>Eukaryota</taxon>
        <taxon>Fungi</taxon>
        <taxon>Fungi incertae sedis</taxon>
        <taxon>Mucoromycota</taxon>
        <taxon>Mucoromycotina</taxon>
        <taxon>Mucoromycetes</taxon>
        <taxon>Mucorales</taxon>
        <taxon>Lichtheimiaceae</taxon>
        <taxon>Lichtheimia</taxon>
    </lineage>
</organism>
<evidence type="ECO:0000313" key="9">
    <source>
        <dbReference type="EMBL" id="KAJ8662515.1"/>
    </source>
</evidence>
<keyword evidence="3 4" id="KW-0862">Zinc</keyword>
<dbReference type="Gene3D" id="3.30.40.10">
    <property type="entry name" value="Zinc/RING finger domain, C3HC4 (zinc finger)"/>
    <property type="match status" value="3"/>
</dbReference>
<evidence type="ECO:0000313" key="10">
    <source>
        <dbReference type="Proteomes" id="UP001234581"/>
    </source>
</evidence>
<feature type="domain" description="TRAF-type" evidence="8">
    <location>
        <begin position="108"/>
        <end position="162"/>
    </location>
</feature>
<keyword evidence="10" id="KW-1185">Reference proteome</keyword>
<feature type="compositionally biased region" description="Low complexity" evidence="6">
    <location>
        <begin position="381"/>
        <end position="398"/>
    </location>
</feature>
<feature type="region of interest" description="Disordered" evidence="6">
    <location>
        <begin position="368"/>
        <end position="399"/>
    </location>
</feature>
<dbReference type="InterPro" id="IPR017907">
    <property type="entry name" value="Znf_RING_CS"/>
</dbReference>
<name>A0AAD7VBM1_9FUNG</name>
<dbReference type="RefSeq" id="XP_058347428.1">
    <property type="nucleotide sequence ID" value="XM_058481571.1"/>
</dbReference>
<dbReference type="GO" id="GO:0008270">
    <property type="term" value="F:zinc ion binding"/>
    <property type="evidence" value="ECO:0007669"/>
    <property type="project" value="UniProtKB-KW"/>
</dbReference>
<dbReference type="InterPro" id="IPR001841">
    <property type="entry name" value="Znf_RING"/>
</dbReference>
<feature type="region of interest" description="Disordered" evidence="6">
    <location>
        <begin position="284"/>
        <end position="303"/>
    </location>
</feature>
<dbReference type="Pfam" id="PF13445">
    <property type="entry name" value="zf-RING_UBOX"/>
    <property type="match status" value="1"/>
</dbReference>
<dbReference type="PROSITE" id="PS50089">
    <property type="entry name" value="ZF_RING_2"/>
    <property type="match status" value="1"/>
</dbReference>
<feature type="domain" description="RING-type" evidence="7">
    <location>
        <begin position="26"/>
        <end position="64"/>
    </location>
</feature>